<dbReference type="Pfam" id="PF19111">
    <property type="entry name" value="DUF5798"/>
    <property type="match status" value="1"/>
</dbReference>
<organism evidence="3 4">
    <name type="scientific">Halogeometricum pallidum JCM 14848</name>
    <dbReference type="NCBI Taxonomy" id="1227487"/>
    <lineage>
        <taxon>Archaea</taxon>
        <taxon>Methanobacteriati</taxon>
        <taxon>Methanobacteriota</taxon>
        <taxon>Stenosarchaea group</taxon>
        <taxon>Halobacteria</taxon>
        <taxon>Halobacteriales</taxon>
        <taxon>Haloferacaceae</taxon>
        <taxon>Halogeometricum</taxon>
    </lineage>
</organism>
<comment type="caution">
    <text evidence="3">The sequence shown here is derived from an EMBL/GenBank/DDBJ whole genome shotgun (WGS) entry which is preliminary data.</text>
</comment>
<dbReference type="EMBL" id="AOIV01000044">
    <property type="protein sequence ID" value="ELZ26474.1"/>
    <property type="molecule type" value="Genomic_DNA"/>
</dbReference>
<sequence length="123" mass="12978">MGIGGTAKKLQKVAEMAEDVYARLNELRDQLAEMRKTTQATKARVDQLEVENAEQRALLEALAEREGIDVESVTANAHIAEAETAGSDAASDDLTGEAATDVGTDEEVPVDEDDNTAGTSGSN</sequence>
<dbReference type="OrthoDB" id="204612at2157"/>
<dbReference type="RefSeq" id="WP_008389917.1">
    <property type="nucleotide sequence ID" value="NZ_AOIV01000044.1"/>
</dbReference>
<feature type="region of interest" description="Disordered" evidence="2">
    <location>
        <begin position="81"/>
        <end position="123"/>
    </location>
</feature>
<evidence type="ECO:0000256" key="2">
    <source>
        <dbReference type="SAM" id="MobiDB-lite"/>
    </source>
</evidence>
<evidence type="ECO:0000313" key="3">
    <source>
        <dbReference type="EMBL" id="ELZ26474.1"/>
    </source>
</evidence>
<dbReference type="InParanoid" id="M0CX68"/>
<evidence type="ECO:0000313" key="4">
    <source>
        <dbReference type="Proteomes" id="UP000011513"/>
    </source>
</evidence>
<dbReference type="eggNOG" id="arCOG04649">
    <property type="taxonomic scope" value="Archaea"/>
</dbReference>
<proteinExistence type="predicted"/>
<protein>
    <submittedName>
        <fullName evidence="3">Uncharacterized protein</fullName>
    </submittedName>
</protein>
<dbReference type="PATRIC" id="fig|1227487.5.peg.3989"/>
<keyword evidence="1" id="KW-0175">Coiled coil</keyword>
<gene>
    <name evidence="3" type="ORF">C474_20039</name>
</gene>
<keyword evidence="4" id="KW-1185">Reference proteome</keyword>
<dbReference type="InterPro" id="IPR043816">
    <property type="entry name" value="DUF5798"/>
</dbReference>
<name>M0CX68_HALPD</name>
<dbReference type="Proteomes" id="UP000011513">
    <property type="component" value="Unassembled WGS sequence"/>
</dbReference>
<feature type="coiled-coil region" evidence="1">
    <location>
        <begin position="7"/>
        <end position="65"/>
    </location>
</feature>
<dbReference type="AlphaFoldDB" id="M0CX68"/>
<accession>M0CX68</accession>
<evidence type="ECO:0000256" key="1">
    <source>
        <dbReference type="SAM" id="Coils"/>
    </source>
</evidence>
<feature type="compositionally biased region" description="Acidic residues" evidence="2">
    <location>
        <begin position="103"/>
        <end position="115"/>
    </location>
</feature>
<reference evidence="3 4" key="1">
    <citation type="journal article" date="2014" name="PLoS Genet.">
        <title>Phylogenetically driven sequencing of extremely halophilic archaea reveals strategies for static and dynamic osmo-response.</title>
        <authorList>
            <person name="Becker E.A."/>
            <person name="Seitzer P.M."/>
            <person name="Tritt A."/>
            <person name="Larsen D."/>
            <person name="Krusor M."/>
            <person name="Yao A.I."/>
            <person name="Wu D."/>
            <person name="Madern D."/>
            <person name="Eisen J.A."/>
            <person name="Darling A.E."/>
            <person name="Facciotti M.T."/>
        </authorList>
    </citation>
    <scope>NUCLEOTIDE SEQUENCE [LARGE SCALE GENOMIC DNA]</scope>
    <source>
        <strain evidence="3 4">JCM 14848</strain>
    </source>
</reference>